<name>A0ABN9GWQ7_9NEOB</name>
<sequence>MRVVPLRIRMKIRAGAPPTQRIADPRAGAISSKGTPPALENTTVLGTEVLVWAVFSKEVQGLLPCVSWAWEFIQMNGLLCPCKTQPARPHRCELGISNTGHRRVIYRPNFDPNEK</sequence>
<keyword evidence="2" id="KW-1185">Reference proteome</keyword>
<proteinExistence type="predicted"/>
<feature type="non-terminal residue" evidence="1">
    <location>
        <position position="115"/>
    </location>
</feature>
<dbReference type="EMBL" id="CATNWA010019216">
    <property type="protein sequence ID" value="CAI9612001.1"/>
    <property type="molecule type" value="Genomic_DNA"/>
</dbReference>
<dbReference type="Proteomes" id="UP001162483">
    <property type="component" value="Unassembled WGS sequence"/>
</dbReference>
<evidence type="ECO:0000313" key="1">
    <source>
        <dbReference type="EMBL" id="CAI9612001.1"/>
    </source>
</evidence>
<reference evidence="1" key="1">
    <citation type="submission" date="2023-05" db="EMBL/GenBank/DDBJ databases">
        <authorList>
            <person name="Stuckert A."/>
        </authorList>
    </citation>
    <scope>NUCLEOTIDE SEQUENCE</scope>
</reference>
<gene>
    <name evidence="1" type="ORF">SPARVUS_LOCUS14630064</name>
</gene>
<protein>
    <submittedName>
        <fullName evidence="1">Uncharacterized protein</fullName>
    </submittedName>
</protein>
<organism evidence="1 2">
    <name type="scientific">Staurois parvus</name>
    <dbReference type="NCBI Taxonomy" id="386267"/>
    <lineage>
        <taxon>Eukaryota</taxon>
        <taxon>Metazoa</taxon>
        <taxon>Chordata</taxon>
        <taxon>Craniata</taxon>
        <taxon>Vertebrata</taxon>
        <taxon>Euteleostomi</taxon>
        <taxon>Amphibia</taxon>
        <taxon>Batrachia</taxon>
        <taxon>Anura</taxon>
        <taxon>Neobatrachia</taxon>
        <taxon>Ranoidea</taxon>
        <taxon>Ranidae</taxon>
        <taxon>Staurois</taxon>
    </lineage>
</organism>
<accession>A0ABN9GWQ7</accession>
<comment type="caution">
    <text evidence="1">The sequence shown here is derived from an EMBL/GenBank/DDBJ whole genome shotgun (WGS) entry which is preliminary data.</text>
</comment>
<evidence type="ECO:0000313" key="2">
    <source>
        <dbReference type="Proteomes" id="UP001162483"/>
    </source>
</evidence>